<evidence type="ECO:0000313" key="2">
    <source>
        <dbReference type="Proteomes" id="UP000299102"/>
    </source>
</evidence>
<gene>
    <name evidence="1" type="ORF">EVAR_20122_1</name>
</gene>
<comment type="caution">
    <text evidence="1">The sequence shown here is derived from an EMBL/GenBank/DDBJ whole genome shotgun (WGS) entry which is preliminary data.</text>
</comment>
<sequence length="198" mass="22376">MSQERCLAKSGRRNNISEYYVSIEVQNFTSDIPTRMQCPTVDCRLGAVMHGSTVLRWCRLNAARSCILILFFTILESVLQQQNHYCSSAVLRPVWMQHKNGPIEPVIYHTLTEYGREVAVFFIIFRLFLLAQRHLTSVPRPLKGSPCLTREPAPGNKSTLPYVERIYERSLADVDAVSAAAGCGRGTNPAQVLDKVYR</sequence>
<protein>
    <submittedName>
        <fullName evidence="1">Uncharacterized protein</fullName>
    </submittedName>
</protein>
<dbReference type="EMBL" id="BGZK01000267">
    <property type="protein sequence ID" value="GBP32943.1"/>
    <property type="molecule type" value="Genomic_DNA"/>
</dbReference>
<keyword evidence="2" id="KW-1185">Reference proteome</keyword>
<dbReference type="AlphaFoldDB" id="A0A4C1V2B4"/>
<proteinExistence type="predicted"/>
<evidence type="ECO:0000313" key="1">
    <source>
        <dbReference type="EMBL" id="GBP32943.1"/>
    </source>
</evidence>
<dbReference type="Proteomes" id="UP000299102">
    <property type="component" value="Unassembled WGS sequence"/>
</dbReference>
<organism evidence="1 2">
    <name type="scientific">Eumeta variegata</name>
    <name type="common">Bagworm moth</name>
    <name type="synonym">Eumeta japonica</name>
    <dbReference type="NCBI Taxonomy" id="151549"/>
    <lineage>
        <taxon>Eukaryota</taxon>
        <taxon>Metazoa</taxon>
        <taxon>Ecdysozoa</taxon>
        <taxon>Arthropoda</taxon>
        <taxon>Hexapoda</taxon>
        <taxon>Insecta</taxon>
        <taxon>Pterygota</taxon>
        <taxon>Neoptera</taxon>
        <taxon>Endopterygota</taxon>
        <taxon>Lepidoptera</taxon>
        <taxon>Glossata</taxon>
        <taxon>Ditrysia</taxon>
        <taxon>Tineoidea</taxon>
        <taxon>Psychidae</taxon>
        <taxon>Oiketicinae</taxon>
        <taxon>Eumeta</taxon>
    </lineage>
</organism>
<reference evidence="1 2" key="1">
    <citation type="journal article" date="2019" name="Commun. Biol.">
        <title>The bagworm genome reveals a unique fibroin gene that provides high tensile strength.</title>
        <authorList>
            <person name="Kono N."/>
            <person name="Nakamura H."/>
            <person name="Ohtoshi R."/>
            <person name="Tomita M."/>
            <person name="Numata K."/>
            <person name="Arakawa K."/>
        </authorList>
    </citation>
    <scope>NUCLEOTIDE SEQUENCE [LARGE SCALE GENOMIC DNA]</scope>
</reference>
<accession>A0A4C1V2B4</accession>
<name>A0A4C1V2B4_EUMVA</name>